<feature type="compositionally biased region" description="Polar residues" evidence="1">
    <location>
        <begin position="10"/>
        <end position="20"/>
    </location>
</feature>
<evidence type="ECO:0000313" key="4">
    <source>
        <dbReference type="Proteomes" id="UP000309601"/>
    </source>
</evidence>
<sequence>MSANLGYLKSQLSNRRSGIGTSDNKKTSSKKDDFIKANKIYAHQHEIEKQQRMDRMSKRRGDDSRLTEAQDEARKQKMKEGIDRYNALRSNQAKPTNEEKELLQFDGNYTSDSSEYDSEVDALDELTEGEDEWGRTVMISRREKELLDPLSKRTHRVKGEAIYGDKLKGDWHVYEQTEEERERFKAHYSDKGYIRDPTKEKDQRHRGALYYKFGDSSVKQQQIDELKALHDETMNKRNQGVYSYREARKKLVKEYDPNGMLDTTQTDNFIEEAINTSG</sequence>
<feature type="compositionally biased region" description="Basic and acidic residues" evidence="1">
    <location>
        <begin position="23"/>
        <end position="36"/>
    </location>
</feature>
<comment type="caution">
    <text evidence="2">The sequence shown here is derived from an EMBL/GenBank/DDBJ whole genome shotgun (WGS) entry which is preliminary data.</text>
</comment>
<evidence type="ECO:0000313" key="3">
    <source>
        <dbReference type="EMBL" id="TIC71224.1"/>
    </source>
</evidence>
<reference evidence="4 5" key="1">
    <citation type="submission" date="2019-03" db="EMBL/GenBank/DDBJ databases">
        <title>Sequencing 25 genomes of Wallemia mellicola.</title>
        <authorList>
            <person name="Gostincar C."/>
        </authorList>
    </citation>
    <scope>NUCLEOTIDE SEQUENCE [LARGE SCALE GENOMIC DNA]</scope>
    <source>
        <strain evidence="3 4">EXF-1274</strain>
        <strain evidence="2 5">EXF-6152</strain>
    </source>
</reference>
<protein>
    <submittedName>
        <fullName evidence="2">Uncharacterized protein</fullName>
    </submittedName>
</protein>
<organism evidence="2 5">
    <name type="scientific">Wallemia mellicola</name>
    <dbReference type="NCBI Taxonomy" id="1708541"/>
    <lineage>
        <taxon>Eukaryota</taxon>
        <taxon>Fungi</taxon>
        <taxon>Dikarya</taxon>
        <taxon>Basidiomycota</taxon>
        <taxon>Wallemiomycotina</taxon>
        <taxon>Wallemiomycetes</taxon>
        <taxon>Wallemiales</taxon>
        <taxon>Wallemiaceae</taxon>
        <taxon>Wallemia</taxon>
    </lineage>
</organism>
<evidence type="ECO:0000313" key="5">
    <source>
        <dbReference type="Proteomes" id="UP000310685"/>
    </source>
</evidence>
<name>A0A4T0S739_9BASI</name>
<feature type="compositionally biased region" description="Basic and acidic residues" evidence="1">
    <location>
        <begin position="43"/>
        <end position="83"/>
    </location>
</feature>
<proteinExistence type="predicted"/>
<evidence type="ECO:0000313" key="2">
    <source>
        <dbReference type="EMBL" id="TIB82716.1"/>
    </source>
</evidence>
<dbReference type="AlphaFoldDB" id="A0A4T0S739"/>
<dbReference type="Proteomes" id="UP000309601">
    <property type="component" value="Unassembled WGS sequence"/>
</dbReference>
<dbReference type="EMBL" id="SPRC01000001">
    <property type="protein sequence ID" value="TIB82716.1"/>
    <property type="molecule type" value="Genomic_DNA"/>
</dbReference>
<gene>
    <name evidence="3" type="ORF">E3Q02_00152</name>
    <name evidence="2" type="ORF">E3Q22_00115</name>
</gene>
<evidence type="ECO:0000256" key="1">
    <source>
        <dbReference type="SAM" id="MobiDB-lite"/>
    </source>
</evidence>
<dbReference type="EMBL" id="SPRW01000001">
    <property type="protein sequence ID" value="TIC71224.1"/>
    <property type="molecule type" value="Genomic_DNA"/>
</dbReference>
<feature type="region of interest" description="Disordered" evidence="1">
    <location>
        <begin position="1"/>
        <end position="121"/>
    </location>
</feature>
<accession>A0A4T0S739</accession>
<dbReference type="Proteomes" id="UP000310685">
    <property type="component" value="Unassembled WGS sequence"/>
</dbReference>